<reference evidence="2" key="1">
    <citation type="submission" date="2016-04" db="EMBL/GenBank/DDBJ databases">
        <authorList>
            <person name="Strepis N."/>
        </authorList>
    </citation>
    <scope>NUCLEOTIDE SEQUENCE [LARGE SCALE GENOMIC DNA]</scope>
</reference>
<keyword evidence="2" id="KW-1185">Reference proteome</keyword>
<dbReference type="Proteomes" id="UP000195985">
    <property type="component" value="Unassembled WGS sequence"/>
</dbReference>
<organism evidence="1 2">
    <name type="scientific">Trichococcus pasteurii</name>
    <dbReference type="NCBI Taxonomy" id="43064"/>
    <lineage>
        <taxon>Bacteria</taxon>
        <taxon>Bacillati</taxon>
        <taxon>Bacillota</taxon>
        <taxon>Bacilli</taxon>
        <taxon>Lactobacillales</taxon>
        <taxon>Carnobacteriaceae</taxon>
        <taxon>Trichococcus</taxon>
    </lineage>
</organism>
<dbReference type="Pfam" id="PF08843">
    <property type="entry name" value="AbiEii"/>
    <property type="match status" value="1"/>
</dbReference>
<evidence type="ECO:0000313" key="1">
    <source>
        <dbReference type="EMBL" id="SLM52773.1"/>
    </source>
</evidence>
<dbReference type="RefSeq" id="WP_086943521.1">
    <property type="nucleotide sequence ID" value="NZ_FONM01000016.1"/>
</dbReference>
<evidence type="ECO:0008006" key="3">
    <source>
        <dbReference type="Google" id="ProtNLM"/>
    </source>
</evidence>
<sequence>MITPTQMKQKIKNIQTKTGIPAQLLQRNFIMERFLFRLSQSAYKENFILKGGYLVGNFIGSEKRTTMDLDATVKGFTLSLSKIKQVLTEIGQIETDDGITYDVLQMQDIREEDDYPGIRIALQGCVGGTEYRKGYLERNGEKDGK</sequence>
<dbReference type="OrthoDB" id="9808443at2"/>
<dbReference type="EMBL" id="FWEY01000009">
    <property type="protein sequence ID" value="SLM52773.1"/>
    <property type="molecule type" value="Genomic_DNA"/>
</dbReference>
<proteinExistence type="predicted"/>
<gene>
    <name evidence="1" type="ORF">TPAS_2480</name>
</gene>
<name>A0A1W1IJ54_9LACT</name>
<protein>
    <recommendedName>
        <fullName evidence="3">Nucleotidyl transferase abieii toxin type iv ta system</fullName>
    </recommendedName>
</protein>
<evidence type="ECO:0000313" key="2">
    <source>
        <dbReference type="Proteomes" id="UP000195985"/>
    </source>
</evidence>
<dbReference type="InterPro" id="IPR014942">
    <property type="entry name" value="AbiEii"/>
</dbReference>
<dbReference type="AlphaFoldDB" id="A0A1W1IJ54"/>
<accession>A0A1W1IJ54</accession>
<dbReference type="STRING" id="43064.SAMN04488086_11617"/>